<name>A0A8S9XHK3_APOLU</name>
<dbReference type="EMBL" id="WIXP02000007">
    <property type="protein sequence ID" value="KAF6208034.1"/>
    <property type="molecule type" value="Genomic_DNA"/>
</dbReference>
<feature type="domain" description="Receptor ligand binding region" evidence="6">
    <location>
        <begin position="155"/>
        <end position="353"/>
    </location>
</feature>
<feature type="signal peptide" evidence="5">
    <location>
        <begin position="1"/>
        <end position="20"/>
    </location>
</feature>
<keyword evidence="8" id="KW-1185">Reference proteome</keyword>
<dbReference type="InterPro" id="IPR001828">
    <property type="entry name" value="ANF_lig-bd_rcpt"/>
</dbReference>
<evidence type="ECO:0000259" key="6">
    <source>
        <dbReference type="Pfam" id="PF01094"/>
    </source>
</evidence>
<dbReference type="Pfam" id="PF01094">
    <property type="entry name" value="ANF_receptor"/>
    <property type="match status" value="1"/>
</dbReference>
<comment type="caution">
    <text evidence="7">The sequence shown here is derived from an EMBL/GenBank/DDBJ whole genome shotgun (WGS) entry which is preliminary data.</text>
</comment>
<accession>A0A8S9XHK3</accession>
<evidence type="ECO:0000256" key="1">
    <source>
        <dbReference type="ARBA" id="ARBA00004370"/>
    </source>
</evidence>
<comment type="subcellular location">
    <subcellularLocation>
        <location evidence="1">Membrane</location>
    </subcellularLocation>
</comment>
<gene>
    <name evidence="7" type="ORF">GE061_016484</name>
</gene>
<protein>
    <recommendedName>
        <fullName evidence="6">Receptor ligand binding region domain-containing protein</fullName>
    </recommendedName>
</protein>
<dbReference type="Proteomes" id="UP000466442">
    <property type="component" value="Unassembled WGS sequence"/>
</dbReference>
<evidence type="ECO:0000256" key="5">
    <source>
        <dbReference type="SAM" id="SignalP"/>
    </source>
</evidence>
<evidence type="ECO:0000313" key="7">
    <source>
        <dbReference type="EMBL" id="KAF6208034.1"/>
    </source>
</evidence>
<dbReference type="FunFam" id="3.40.50.2300:FF:000106">
    <property type="entry name" value="Glutamate receptor ionotropic, kainate"/>
    <property type="match status" value="1"/>
</dbReference>
<proteinExistence type="predicted"/>
<evidence type="ECO:0000256" key="3">
    <source>
        <dbReference type="ARBA" id="ARBA00022989"/>
    </source>
</evidence>
<keyword evidence="2" id="KW-0812">Transmembrane</keyword>
<sequence>MRPLFVSWSWLSVLLTAAYTNQLTAILVTPQYEQKAQSVKQFVAKGYHWGNPQLPVSYQICDHQICDEWLGSRFLREKNVEERNLRMSQGNYIVPGESYGKFFYFSFSQHMPDPEVVKNYEVAGRCFAVFYTGQLFPIGSPFSRVFNKVVDYLRTTCGQVEIGLQGMFGPWEPVLGAHVQSLCEALDLPHIEARLDLDQGHREFSINLHPSQNHLNAAVKDLITFLNWTRVAIVYEEDYGLFKLQELVKSPPGSRTEMYIRQANPNSYRHVLREIRQKEIFKLIVDTNPANMNLFFRAILQLQMNDYRYHYMFTTFDIETFDLEDFKYNSVNMTAFRLVDVENVKVADLLHQMEKFQPIGHAILNRSGIIKVRFNIASLVSHLSNVLSTVNFL</sequence>
<dbReference type="OrthoDB" id="5984008at2759"/>
<evidence type="ECO:0000313" key="8">
    <source>
        <dbReference type="Proteomes" id="UP000466442"/>
    </source>
</evidence>
<dbReference type="InterPro" id="IPR028082">
    <property type="entry name" value="Peripla_BP_I"/>
</dbReference>
<dbReference type="SUPFAM" id="SSF53822">
    <property type="entry name" value="Periplasmic binding protein-like I"/>
    <property type="match status" value="1"/>
</dbReference>
<organism evidence="7 8">
    <name type="scientific">Apolygus lucorum</name>
    <name type="common">Small green plant bug</name>
    <name type="synonym">Lygocoris lucorum</name>
    <dbReference type="NCBI Taxonomy" id="248454"/>
    <lineage>
        <taxon>Eukaryota</taxon>
        <taxon>Metazoa</taxon>
        <taxon>Ecdysozoa</taxon>
        <taxon>Arthropoda</taxon>
        <taxon>Hexapoda</taxon>
        <taxon>Insecta</taxon>
        <taxon>Pterygota</taxon>
        <taxon>Neoptera</taxon>
        <taxon>Paraneoptera</taxon>
        <taxon>Hemiptera</taxon>
        <taxon>Heteroptera</taxon>
        <taxon>Panheteroptera</taxon>
        <taxon>Cimicomorpha</taxon>
        <taxon>Miridae</taxon>
        <taxon>Mirini</taxon>
        <taxon>Apolygus</taxon>
    </lineage>
</organism>
<dbReference type="Gene3D" id="3.40.50.2300">
    <property type="match status" value="1"/>
</dbReference>
<evidence type="ECO:0000256" key="4">
    <source>
        <dbReference type="ARBA" id="ARBA00023136"/>
    </source>
</evidence>
<reference evidence="7" key="1">
    <citation type="journal article" date="2021" name="Mol. Ecol. Resour.">
        <title>Apolygus lucorum genome provides insights into omnivorousness and mesophyll feeding.</title>
        <authorList>
            <person name="Liu Y."/>
            <person name="Liu H."/>
            <person name="Wang H."/>
            <person name="Huang T."/>
            <person name="Liu B."/>
            <person name="Yang B."/>
            <person name="Yin L."/>
            <person name="Li B."/>
            <person name="Zhang Y."/>
            <person name="Zhang S."/>
            <person name="Jiang F."/>
            <person name="Zhang X."/>
            <person name="Ren Y."/>
            <person name="Wang B."/>
            <person name="Wang S."/>
            <person name="Lu Y."/>
            <person name="Wu K."/>
            <person name="Fan W."/>
            <person name="Wang G."/>
        </authorList>
    </citation>
    <scope>NUCLEOTIDE SEQUENCE</scope>
    <source>
        <strain evidence="7">12Hb</strain>
    </source>
</reference>
<keyword evidence="5" id="KW-0732">Signal</keyword>
<dbReference type="AlphaFoldDB" id="A0A8S9XHK3"/>
<evidence type="ECO:0000256" key="2">
    <source>
        <dbReference type="ARBA" id="ARBA00022692"/>
    </source>
</evidence>
<dbReference type="GO" id="GO:0016020">
    <property type="term" value="C:membrane"/>
    <property type="evidence" value="ECO:0007669"/>
    <property type="project" value="UniProtKB-SubCell"/>
</dbReference>
<keyword evidence="3" id="KW-1133">Transmembrane helix</keyword>
<keyword evidence="4" id="KW-0472">Membrane</keyword>
<feature type="chain" id="PRO_5035763097" description="Receptor ligand binding region domain-containing protein" evidence="5">
    <location>
        <begin position="21"/>
        <end position="393"/>
    </location>
</feature>